<gene>
    <name evidence="1" type="ORF">FC093_04450</name>
</gene>
<reference evidence="1 2" key="1">
    <citation type="submission" date="2019-05" db="EMBL/GenBank/DDBJ databases">
        <title>Panacibacter sp. strain 17mud1-8 Genome sequencing and assembly.</title>
        <authorList>
            <person name="Chhetri G."/>
        </authorList>
    </citation>
    <scope>NUCLEOTIDE SEQUENCE [LARGE SCALE GENOMIC DNA]</scope>
    <source>
        <strain evidence="1 2">17mud1-8</strain>
    </source>
</reference>
<accession>A0A4U3L6S3</accession>
<dbReference type="PROSITE" id="PS51257">
    <property type="entry name" value="PROKAR_LIPOPROTEIN"/>
    <property type="match status" value="1"/>
</dbReference>
<dbReference type="SUPFAM" id="SSF75005">
    <property type="entry name" value="Arabinanase/levansucrase/invertase"/>
    <property type="match status" value="1"/>
</dbReference>
<organism evidence="1 2">
    <name type="scientific">Ilyomonas limi</name>
    <dbReference type="NCBI Taxonomy" id="2575867"/>
    <lineage>
        <taxon>Bacteria</taxon>
        <taxon>Pseudomonadati</taxon>
        <taxon>Bacteroidota</taxon>
        <taxon>Chitinophagia</taxon>
        <taxon>Chitinophagales</taxon>
        <taxon>Chitinophagaceae</taxon>
        <taxon>Ilyomonas</taxon>
    </lineage>
</organism>
<dbReference type="RefSeq" id="WP_137260544.1">
    <property type="nucleotide sequence ID" value="NZ_SZQL01000002.1"/>
</dbReference>
<keyword evidence="2" id="KW-1185">Reference proteome</keyword>
<sequence>MSKFLKLFSIAAILLTACNKQITDKPALQTAGETTSLQNANTLAATATRATYFNDLFTRYKAGEWTGGDVAFSLLLPDGRSMWLWGDSFVDTVYADRHRPFDPFIHNSIVLTDPQGLFTTLYKGTANKPKPFFNAKDPYFYWPNCAFINKQKTKVYVMMVRVKATGEGGIFGFETTGNAVAVLSLPDMTLQRITVMTTSNKINWSSAAFTEGNYVYIYGAEGTSTFPNTKYMHVMRTAVGNPFKKVEFYTGSGWSTDITASARLQGGVSEQYSVFKYSNKYYLLSQEGILLSSNIYIWDAASPVGPFTRKRKVYTTPETQGNIITYNATAHTQFTQNGELLVGYCTNSLSGTDIWTNADNYRPYFVWLSGWQ</sequence>
<proteinExistence type="predicted"/>
<evidence type="ECO:0000313" key="2">
    <source>
        <dbReference type="Proteomes" id="UP000305848"/>
    </source>
</evidence>
<evidence type="ECO:0000313" key="1">
    <source>
        <dbReference type="EMBL" id="TKK70945.1"/>
    </source>
</evidence>
<dbReference type="EMBL" id="SZQL01000002">
    <property type="protein sequence ID" value="TKK70945.1"/>
    <property type="molecule type" value="Genomic_DNA"/>
</dbReference>
<dbReference type="InterPro" id="IPR023296">
    <property type="entry name" value="Glyco_hydro_beta-prop_sf"/>
</dbReference>
<comment type="caution">
    <text evidence="1">The sequence shown here is derived from an EMBL/GenBank/DDBJ whole genome shotgun (WGS) entry which is preliminary data.</text>
</comment>
<dbReference type="AlphaFoldDB" id="A0A4U3L6S3"/>
<dbReference type="OrthoDB" id="9765957at2"/>
<protein>
    <submittedName>
        <fullName evidence="1">DUF5005 domain-containing protein</fullName>
    </submittedName>
</protein>
<name>A0A4U3L6S3_9BACT</name>
<dbReference type="Proteomes" id="UP000305848">
    <property type="component" value="Unassembled WGS sequence"/>
</dbReference>